<protein>
    <submittedName>
        <fullName evidence="1">Uncharacterized protein</fullName>
    </submittedName>
</protein>
<evidence type="ECO:0000313" key="1">
    <source>
        <dbReference type="EMBL" id="GIN61058.1"/>
    </source>
</evidence>
<organism evidence="1 2">
    <name type="scientific">Robertmurraya siralis</name>
    <dbReference type="NCBI Taxonomy" id="77777"/>
    <lineage>
        <taxon>Bacteria</taxon>
        <taxon>Bacillati</taxon>
        <taxon>Bacillota</taxon>
        <taxon>Bacilli</taxon>
        <taxon>Bacillales</taxon>
        <taxon>Bacillaceae</taxon>
        <taxon>Robertmurraya</taxon>
    </lineage>
</organism>
<accession>A0A919WFX2</accession>
<dbReference type="RefSeq" id="WP_095306240.1">
    <property type="nucleotide sequence ID" value="NZ_BORC01000001.1"/>
</dbReference>
<dbReference type="Proteomes" id="UP000682111">
    <property type="component" value="Unassembled WGS sequence"/>
</dbReference>
<name>A0A919WFX2_9BACI</name>
<keyword evidence="2" id="KW-1185">Reference proteome</keyword>
<proteinExistence type="predicted"/>
<comment type="caution">
    <text evidence="1">The sequence shown here is derived from an EMBL/GenBank/DDBJ whole genome shotgun (WGS) entry which is preliminary data.</text>
</comment>
<gene>
    <name evidence="1" type="ORF">J27TS8_10510</name>
</gene>
<dbReference type="EMBL" id="BORC01000001">
    <property type="protein sequence ID" value="GIN61058.1"/>
    <property type="molecule type" value="Genomic_DNA"/>
</dbReference>
<dbReference type="AlphaFoldDB" id="A0A919WFX2"/>
<evidence type="ECO:0000313" key="2">
    <source>
        <dbReference type="Proteomes" id="UP000682111"/>
    </source>
</evidence>
<dbReference type="OrthoDB" id="2931259at2"/>
<reference evidence="1" key="1">
    <citation type="submission" date="2021-03" db="EMBL/GenBank/DDBJ databases">
        <title>Antimicrobial resistance genes in bacteria isolated from Japanese honey, and their potential for conferring macrolide and lincosamide resistance in the American foulbrood pathogen Paenibacillus larvae.</title>
        <authorList>
            <person name="Okamoto M."/>
            <person name="Kumagai M."/>
            <person name="Kanamori H."/>
            <person name="Takamatsu D."/>
        </authorList>
    </citation>
    <scope>NUCLEOTIDE SEQUENCE</scope>
    <source>
        <strain evidence="1">J27TS8</strain>
    </source>
</reference>
<sequence length="118" mass="13518">MEKELQGVLALLNQMSATIDTKLQAIDERLAKLEKIDSVEHRVIVNQIDITDIKDILFRLEGQPTEKLSEVINEAINRIEGVYRQHLQEVNKRLDSQLLKIAKTEEEILMLKVSQAPS</sequence>